<evidence type="ECO:0000313" key="6">
    <source>
        <dbReference type="WBParaSite" id="NBR_0001607001-mRNA-1"/>
    </source>
</evidence>
<evidence type="ECO:0000313" key="5">
    <source>
        <dbReference type="Proteomes" id="UP000271162"/>
    </source>
</evidence>
<accession>A0A0N4YGW6</accession>
<feature type="domain" description="Peptidase M12A" evidence="3">
    <location>
        <begin position="104"/>
        <end position="214"/>
    </location>
</feature>
<name>A0A0N4YGW6_NIPBR</name>
<evidence type="ECO:0000256" key="1">
    <source>
        <dbReference type="PROSITE-ProRule" id="PRU01211"/>
    </source>
</evidence>
<dbReference type="PROSITE" id="PS51864">
    <property type="entry name" value="ASTACIN"/>
    <property type="match status" value="1"/>
</dbReference>
<proteinExistence type="predicted"/>
<feature type="chain" id="PRO_5043125734" evidence="2">
    <location>
        <begin position="23"/>
        <end position="214"/>
    </location>
</feature>
<dbReference type="WBParaSite" id="NBR_0001607001-mRNA-1">
    <property type="protein sequence ID" value="NBR_0001607001-mRNA-1"/>
    <property type="gene ID" value="NBR_0001607001"/>
</dbReference>
<organism evidence="6">
    <name type="scientific">Nippostrongylus brasiliensis</name>
    <name type="common">Rat hookworm</name>
    <dbReference type="NCBI Taxonomy" id="27835"/>
    <lineage>
        <taxon>Eukaryota</taxon>
        <taxon>Metazoa</taxon>
        <taxon>Ecdysozoa</taxon>
        <taxon>Nematoda</taxon>
        <taxon>Chromadorea</taxon>
        <taxon>Rhabditida</taxon>
        <taxon>Rhabditina</taxon>
        <taxon>Rhabditomorpha</taxon>
        <taxon>Strongyloidea</taxon>
        <taxon>Heligmosomidae</taxon>
        <taxon>Nippostrongylus</taxon>
    </lineage>
</organism>
<keyword evidence="2" id="KW-0732">Signal</keyword>
<evidence type="ECO:0000256" key="2">
    <source>
        <dbReference type="SAM" id="SignalP"/>
    </source>
</evidence>
<reference evidence="4 5" key="2">
    <citation type="submission" date="2018-11" db="EMBL/GenBank/DDBJ databases">
        <authorList>
            <consortium name="Pathogen Informatics"/>
        </authorList>
    </citation>
    <scope>NUCLEOTIDE SEQUENCE [LARGE SCALE GENOMIC DNA]</scope>
</reference>
<evidence type="ECO:0000313" key="4">
    <source>
        <dbReference type="EMBL" id="VDL79665.1"/>
    </source>
</evidence>
<keyword evidence="5" id="KW-1185">Reference proteome</keyword>
<gene>
    <name evidence="4" type="ORF">NBR_LOCUS16071</name>
</gene>
<dbReference type="GO" id="GO:0004222">
    <property type="term" value="F:metalloendopeptidase activity"/>
    <property type="evidence" value="ECO:0007669"/>
    <property type="project" value="InterPro"/>
</dbReference>
<evidence type="ECO:0000259" key="3">
    <source>
        <dbReference type="PROSITE" id="PS51864"/>
    </source>
</evidence>
<sequence length="214" mass="23298">MKSKNLLSAAIALLLLVEVAISLSPAARESLTKAIPGVDLEALRERLQSIGEKDFSVKNGTAAEPVDDSPTADLDAIVMNPYTGYRRMAGAQLKETEANSGVQNFTRRKRQWANSLSARWTDNILYYSFAAGVPAKTKSVVKQALNYMQARTCVGFIENATAENRVEVFVGQGCYSALGMDDGIRTRVSRPTEAHALSTTLVRRRLSCPNATVI</sequence>
<protein>
    <submittedName>
        <fullName evidence="6">Astacin domain-containing protein</fullName>
    </submittedName>
</protein>
<dbReference type="Proteomes" id="UP000271162">
    <property type="component" value="Unassembled WGS sequence"/>
</dbReference>
<dbReference type="SUPFAM" id="SSF55486">
    <property type="entry name" value="Metalloproteases ('zincins'), catalytic domain"/>
    <property type="match status" value="1"/>
</dbReference>
<dbReference type="InterPro" id="IPR024079">
    <property type="entry name" value="MetalloPept_cat_dom_sf"/>
</dbReference>
<dbReference type="GO" id="GO:0006508">
    <property type="term" value="P:proteolysis"/>
    <property type="evidence" value="ECO:0007669"/>
    <property type="project" value="InterPro"/>
</dbReference>
<dbReference type="AlphaFoldDB" id="A0A0N4YGW6"/>
<reference evidence="6" key="1">
    <citation type="submission" date="2017-02" db="UniProtKB">
        <authorList>
            <consortium name="WormBaseParasite"/>
        </authorList>
    </citation>
    <scope>IDENTIFICATION</scope>
</reference>
<dbReference type="Pfam" id="PF01400">
    <property type="entry name" value="Astacin"/>
    <property type="match status" value="1"/>
</dbReference>
<dbReference type="Gene3D" id="3.40.390.10">
    <property type="entry name" value="Collagenase (Catalytic Domain)"/>
    <property type="match status" value="1"/>
</dbReference>
<feature type="signal peptide" evidence="2">
    <location>
        <begin position="1"/>
        <end position="22"/>
    </location>
</feature>
<dbReference type="InterPro" id="IPR001506">
    <property type="entry name" value="Peptidase_M12A"/>
</dbReference>
<comment type="caution">
    <text evidence="1">Lacks conserved residue(s) required for the propagation of feature annotation.</text>
</comment>
<dbReference type="EMBL" id="UYSL01022021">
    <property type="protein sequence ID" value="VDL79665.1"/>
    <property type="molecule type" value="Genomic_DNA"/>
</dbReference>
<dbReference type="OMA" id="HARAWNF"/>